<dbReference type="GeneID" id="92378997"/>
<feature type="compositionally biased region" description="Basic and acidic residues" evidence="3">
    <location>
        <begin position="665"/>
        <end position="685"/>
    </location>
</feature>
<dbReference type="VEuPathDB" id="TriTrypDB:TEOVI_000505700"/>
<feature type="compositionally biased region" description="Basic and acidic residues" evidence="3">
    <location>
        <begin position="716"/>
        <end position="759"/>
    </location>
</feature>
<dbReference type="EMBL" id="CZPT02000791">
    <property type="protein sequence ID" value="SCU67704.1"/>
    <property type="molecule type" value="Genomic_DNA"/>
</dbReference>
<feature type="compositionally biased region" description="Low complexity" evidence="3">
    <location>
        <begin position="649"/>
        <end position="664"/>
    </location>
</feature>
<reference evidence="4" key="1">
    <citation type="submission" date="2016-09" db="EMBL/GenBank/DDBJ databases">
        <authorList>
            <person name="Hebert L."/>
            <person name="Moumen B."/>
        </authorList>
    </citation>
    <scope>NUCLEOTIDE SEQUENCE [LARGE SCALE GENOMIC DNA]</scope>
    <source>
        <strain evidence="4">OVI</strain>
    </source>
</reference>
<feature type="compositionally biased region" description="Basic and acidic residues" evidence="3">
    <location>
        <begin position="695"/>
        <end position="704"/>
    </location>
</feature>
<name>A0A1G4I742_TRYEQ</name>
<feature type="compositionally biased region" description="Polar residues" evidence="3">
    <location>
        <begin position="764"/>
        <end position="775"/>
    </location>
</feature>
<evidence type="ECO:0000256" key="1">
    <source>
        <dbReference type="ARBA" id="ARBA00023054"/>
    </source>
</evidence>
<dbReference type="InterPro" id="IPR051655">
    <property type="entry name" value="FAM161"/>
</dbReference>
<dbReference type="GO" id="GO:0005929">
    <property type="term" value="C:cilium"/>
    <property type="evidence" value="ECO:0007669"/>
    <property type="project" value="TreeGrafter"/>
</dbReference>
<evidence type="ECO:0000256" key="3">
    <source>
        <dbReference type="SAM" id="MobiDB-lite"/>
    </source>
</evidence>
<keyword evidence="5" id="KW-1185">Reference proteome</keyword>
<protein>
    <submittedName>
        <fullName evidence="4">Uncharacterized protein</fullName>
    </submittedName>
</protein>
<dbReference type="RefSeq" id="XP_067078985.1">
    <property type="nucleotide sequence ID" value="XM_067222884.1"/>
</dbReference>
<feature type="coiled-coil region" evidence="2">
    <location>
        <begin position="258"/>
        <end position="286"/>
    </location>
</feature>
<evidence type="ECO:0000313" key="4">
    <source>
        <dbReference type="EMBL" id="SCU67704.1"/>
    </source>
</evidence>
<comment type="caution">
    <text evidence="4">The sequence shown here is derived from an EMBL/GenBank/DDBJ whole genome shotgun (WGS) entry which is preliminary data.</text>
</comment>
<keyword evidence="1 2" id="KW-0175">Coiled coil</keyword>
<gene>
    <name evidence="4" type="ORF">TEOVI_000505700</name>
</gene>
<evidence type="ECO:0000256" key="2">
    <source>
        <dbReference type="SAM" id="Coils"/>
    </source>
</evidence>
<feature type="region of interest" description="Disordered" evidence="3">
    <location>
        <begin position="332"/>
        <end position="402"/>
    </location>
</feature>
<dbReference type="PANTHER" id="PTHR21501">
    <property type="entry name" value="PROTEIN FAM-161"/>
    <property type="match status" value="1"/>
</dbReference>
<proteinExistence type="predicted"/>
<dbReference type="GO" id="GO:0005856">
    <property type="term" value="C:cytoskeleton"/>
    <property type="evidence" value="ECO:0007669"/>
    <property type="project" value="UniProtKB-ARBA"/>
</dbReference>
<feature type="region of interest" description="Disordered" evidence="3">
    <location>
        <begin position="442"/>
        <end position="503"/>
    </location>
</feature>
<feature type="region of interest" description="Disordered" evidence="3">
    <location>
        <begin position="646"/>
        <end position="775"/>
    </location>
</feature>
<dbReference type="AlphaFoldDB" id="A0A1G4I742"/>
<dbReference type="PANTHER" id="PTHR21501:SF1">
    <property type="entry name" value="PROTEIN FAM-161"/>
    <property type="match status" value="1"/>
</dbReference>
<dbReference type="GO" id="GO:0044782">
    <property type="term" value="P:cilium organization"/>
    <property type="evidence" value="ECO:0007669"/>
    <property type="project" value="TreeGrafter"/>
</dbReference>
<organism evidence="4 5">
    <name type="scientific">Trypanosoma equiperdum</name>
    <dbReference type="NCBI Taxonomy" id="5694"/>
    <lineage>
        <taxon>Eukaryota</taxon>
        <taxon>Discoba</taxon>
        <taxon>Euglenozoa</taxon>
        <taxon>Kinetoplastea</taxon>
        <taxon>Metakinetoplastina</taxon>
        <taxon>Trypanosomatida</taxon>
        <taxon>Trypanosomatidae</taxon>
        <taxon>Trypanosoma</taxon>
    </lineage>
</organism>
<accession>A0A1G4I742</accession>
<evidence type="ECO:0000313" key="5">
    <source>
        <dbReference type="Proteomes" id="UP000195570"/>
    </source>
</evidence>
<sequence>MQAEVDGEMVSLLKLHDLRHQQELLEKELSAVHPTPETLQMPEPVDANTFQSQTADFHNTRAISPVERLDEIRRRHRREAHRTMQRYFSALNNFRDYQERRMEKLRNVQPFSFEARELRRPRGIHARRMEEDRLKREQEEQRELNRRFKSNPVPPSTYMNKYDLMVEEWRQRRVMVEALAAEKAERIREEKEFMQLCVSGLRNVREVMGARRQRGSESDYSRGHNARDCRQVSEIRDVPVEVALKLWPAIEEHEQIRVERIKQRAVHQMEEVKAEESQRVAAAEQTGRTQPWFGMTPVEFLQLHQRQQQQQVQQQGDRAANIVPVSGPVVTVSSQHTTTAPPPSSAVPSSSPPTGVLVMAPLSKPKVSGGVSESKEDKTPKRRSRSTSAKRNPNLTFKPKIRGGVPNFEALWAEERLALAERKLKRQPTQVEPFKLTVSGKEEVIRGRSLHRKKQQRPGSATRPTRRKRSVPKPPEGKEGSSGGTGEAEDKRGLSVPKGTRAHAMRTQAVFERYITAAEAKQYQDKRSEETAALKEAYQRQKRVNARLKEYLKSTQVNTDDVIRKKVTELRRLGREAEREAAEQLNEMLSRVVQIPPIFVEPVHLHSAAKVRAETEKEILRLLKESGVDGGTLSAIIQGCADASDDDNAAGADNAATAAAAAGEASKKSEPDGEARDNDEKDEPSKSGSDGEVDSGEKGSRRQSTEGSSSESESNEGTKEGKDSESKETSEGKSDSDSKGKSGTEKEDSDREHDDKDSEYGTDFESTSSKSAVSV</sequence>
<feature type="compositionally biased region" description="Polar residues" evidence="3">
    <location>
        <begin position="386"/>
        <end position="395"/>
    </location>
</feature>
<dbReference type="Proteomes" id="UP000195570">
    <property type="component" value="Unassembled WGS sequence"/>
</dbReference>